<accession>Q9YAZ9</accession>
<evidence type="ECO:0000259" key="6">
    <source>
        <dbReference type="Pfam" id="PF00717"/>
    </source>
</evidence>
<dbReference type="CDD" id="cd06530">
    <property type="entry name" value="S26_SPase_I"/>
    <property type="match status" value="1"/>
</dbReference>
<evidence type="ECO:0000256" key="1">
    <source>
        <dbReference type="ARBA" id="ARBA00004308"/>
    </source>
</evidence>
<dbReference type="InterPro" id="IPR036286">
    <property type="entry name" value="LexA/Signal_pep-like_sf"/>
</dbReference>
<feature type="domain" description="Peptidase S24/S26A/S26B/S26C" evidence="6">
    <location>
        <begin position="23"/>
        <end position="69"/>
    </location>
</feature>
<dbReference type="PIR" id="B72564">
    <property type="entry name" value="B72564"/>
</dbReference>
<dbReference type="eggNOG" id="arCOG01739">
    <property type="taxonomic scope" value="Archaea"/>
</dbReference>
<dbReference type="PRINTS" id="PR00728">
    <property type="entry name" value="SIGNALPTASE"/>
</dbReference>
<reference evidence="7 8" key="1">
    <citation type="journal article" date="1999" name="DNA Res.">
        <title>Complete genome sequence of an aerobic hyper-thermophilic crenarchaeon, Aeropyrum pernix K1.</title>
        <authorList>
            <person name="Kawarabayasi Y."/>
            <person name="Hino Y."/>
            <person name="Horikawa H."/>
            <person name="Yamazaki S."/>
            <person name="Haikawa Y."/>
            <person name="Jin-no K."/>
            <person name="Takahashi M."/>
            <person name="Sekine M."/>
            <person name="Baba S."/>
            <person name="Ankai A."/>
            <person name="Kosugi H."/>
            <person name="Hosoyama A."/>
            <person name="Fukui S."/>
            <person name="Nagai Y."/>
            <person name="Nishijima K."/>
            <person name="Nakazawa H."/>
            <person name="Takamiya M."/>
            <person name="Masuda S."/>
            <person name="Funahashi T."/>
            <person name="Tanaka T."/>
            <person name="Kudoh Y."/>
            <person name="Yamazaki J."/>
            <person name="Kushida N."/>
            <person name="Oguchi A."/>
            <person name="Aoki K."/>
            <person name="Kubota K."/>
            <person name="Nakamura Y."/>
            <person name="Nomura N."/>
            <person name="Sako Y."/>
            <person name="Kikuchi H."/>
        </authorList>
    </citation>
    <scope>NUCLEOTIDE SEQUENCE [LARGE SCALE GENOMIC DNA]</scope>
    <source>
        <strain evidence="8">ATCC 700893 / DSM 11879 / JCM 9820 / NBRC 100138 / K1</strain>
    </source>
</reference>
<sequence>MSTLLIVVTVMLYVAGVVFGAGFAVVQGRSMEPILHSGDLVVIIDKGDYSVGDIVVYRKGDRLIIHRIIAVYQSESGFECYVVKGDNNPITDMGDPVRCSPVAIEGVGYSVGIPEDAILGKVFEVSGIPVKIPYIGIVKILLESLYS</sequence>
<dbReference type="AlphaFoldDB" id="Q9YAZ9"/>
<dbReference type="GO" id="GO:0012505">
    <property type="term" value="C:endomembrane system"/>
    <property type="evidence" value="ECO:0007669"/>
    <property type="project" value="UniProtKB-SubCell"/>
</dbReference>
<dbReference type="Proteomes" id="UP000002518">
    <property type="component" value="Chromosome"/>
</dbReference>
<protein>
    <submittedName>
        <fullName evidence="7">Signal peptidase</fullName>
    </submittedName>
</protein>
<keyword evidence="8" id="KW-1185">Reference proteome</keyword>
<evidence type="ECO:0000256" key="2">
    <source>
        <dbReference type="ARBA" id="ARBA00022670"/>
    </source>
</evidence>
<evidence type="ECO:0000313" key="8">
    <source>
        <dbReference type="Proteomes" id="UP000002518"/>
    </source>
</evidence>
<keyword evidence="3" id="KW-0812">Transmembrane</keyword>
<dbReference type="InterPro" id="IPR001733">
    <property type="entry name" value="Peptidase_S26B"/>
</dbReference>
<keyword evidence="2" id="KW-0645">Protease</keyword>
<dbReference type="Gene3D" id="2.10.109.10">
    <property type="entry name" value="Umud Fragment, subunit A"/>
    <property type="match status" value="1"/>
</dbReference>
<dbReference type="PANTHER" id="PTHR10806:SF6">
    <property type="entry name" value="SIGNAL PEPTIDASE COMPLEX CATALYTIC SUBUNIT SEC11"/>
    <property type="match status" value="1"/>
</dbReference>
<dbReference type="SUPFAM" id="SSF51306">
    <property type="entry name" value="LexA/Signal peptidase"/>
    <property type="match status" value="1"/>
</dbReference>
<evidence type="ECO:0000256" key="5">
    <source>
        <dbReference type="ARBA" id="ARBA00023136"/>
    </source>
</evidence>
<gene>
    <name evidence="7" type="ordered locus">APE_1796.1</name>
</gene>
<dbReference type="GO" id="GO:0004252">
    <property type="term" value="F:serine-type endopeptidase activity"/>
    <property type="evidence" value="ECO:0007669"/>
    <property type="project" value="InterPro"/>
</dbReference>
<dbReference type="InterPro" id="IPR019533">
    <property type="entry name" value="Peptidase_S26"/>
</dbReference>
<keyword evidence="5" id="KW-0472">Membrane</keyword>
<dbReference type="MEROPS" id="S26.017"/>
<dbReference type="NCBIfam" id="TIGR02228">
    <property type="entry name" value="sigpep_I_arch"/>
    <property type="match status" value="1"/>
</dbReference>
<proteinExistence type="predicted"/>
<dbReference type="KEGG" id="ape:APE_1796.1"/>
<dbReference type="STRING" id="272557.APE_1796.1"/>
<dbReference type="PANTHER" id="PTHR10806">
    <property type="entry name" value="SIGNAL PEPTIDASE COMPLEX CATALYTIC SUBUNIT SEC11"/>
    <property type="match status" value="1"/>
</dbReference>
<evidence type="ECO:0000313" key="7">
    <source>
        <dbReference type="EMBL" id="BAA80799.2"/>
    </source>
</evidence>
<dbReference type="GO" id="GO:0016020">
    <property type="term" value="C:membrane"/>
    <property type="evidence" value="ECO:0007669"/>
    <property type="project" value="InterPro"/>
</dbReference>
<evidence type="ECO:0000256" key="3">
    <source>
        <dbReference type="ARBA" id="ARBA00022692"/>
    </source>
</evidence>
<dbReference type="GO" id="GO:0006465">
    <property type="term" value="P:signal peptide processing"/>
    <property type="evidence" value="ECO:0007669"/>
    <property type="project" value="InterPro"/>
</dbReference>
<dbReference type="Pfam" id="PF00717">
    <property type="entry name" value="Peptidase_S24"/>
    <property type="match status" value="1"/>
</dbReference>
<dbReference type="EnsemblBacteria" id="BAA80799">
    <property type="protein sequence ID" value="BAA80799"/>
    <property type="gene ID" value="APE_1796.1"/>
</dbReference>
<keyword evidence="2" id="KW-0378">Hydrolase</keyword>
<evidence type="ECO:0000256" key="4">
    <source>
        <dbReference type="ARBA" id="ARBA00022989"/>
    </source>
</evidence>
<organism evidence="7 8">
    <name type="scientific">Aeropyrum pernix (strain ATCC 700893 / DSM 11879 / JCM 9820 / NBRC 100138 / K1)</name>
    <dbReference type="NCBI Taxonomy" id="272557"/>
    <lineage>
        <taxon>Archaea</taxon>
        <taxon>Thermoproteota</taxon>
        <taxon>Thermoprotei</taxon>
        <taxon>Desulfurococcales</taxon>
        <taxon>Desulfurococcaceae</taxon>
        <taxon>Aeropyrum</taxon>
    </lineage>
</organism>
<keyword evidence="4" id="KW-1133">Transmembrane helix</keyword>
<dbReference type="EMBL" id="BA000002">
    <property type="protein sequence ID" value="BAA80799.2"/>
    <property type="molecule type" value="Genomic_DNA"/>
</dbReference>
<dbReference type="InterPro" id="IPR015927">
    <property type="entry name" value="Peptidase_S24_S26A/B/C"/>
</dbReference>
<name>Q9YAZ9_AERPE</name>
<comment type="subcellular location">
    <subcellularLocation>
        <location evidence="1">Endomembrane system</location>
    </subcellularLocation>
</comment>